<feature type="region of interest" description="Disordered" evidence="1">
    <location>
        <begin position="46"/>
        <end position="65"/>
    </location>
</feature>
<feature type="region of interest" description="Disordered" evidence="1">
    <location>
        <begin position="95"/>
        <end position="126"/>
    </location>
</feature>
<reference evidence="3" key="1">
    <citation type="submission" date="2008-12" db="EMBL/GenBank/DDBJ databases">
        <authorList>
            <person name="Zhang H."/>
            <person name="Lin S."/>
        </authorList>
    </citation>
    <scope>NUCLEOTIDE SEQUENCE</scope>
    <source>
        <strain evidence="3">CCMP1975</strain>
    </source>
</reference>
<keyword evidence="2" id="KW-0472">Membrane</keyword>
<dbReference type="InterPro" id="IPR010994">
    <property type="entry name" value="RuvA_2-like"/>
</dbReference>
<proteinExistence type="evidence at transcript level"/>
<evidence type="ECO:0000256" key="2">
    <source>
        <dbReference type="SAM" id="Phobius"/>
    </source>
</evidence>
<accession>E8Z712</accession>
<keyword evidence="2" id="KW-0812">Transmembrane</keyword>
<feature type="compositionally biased region" description="Low complexity" evidence="1">
    <location>
        <begin position="107"/>
        <end position="117"/>
    </location>
</feature>
<dbReference type="EMBL" id="FJ600229">
    <property type="protein sequence ID" value="ACU45242.1"/>
    <property type="molecule type" value="mRNA"/>
</dbReference>
<organism evidence="3">
    <name type="scientific">Karlodinium veneficum</name>
    <name type="common">Dinoflagellate</name>
    <name type="synonym">Karlodinium micrum</name>
    <dbReference type="NCBI Taxonomy" id="407301"/>
    <lineage>
        <taxon>Eukaryota</taxon>
        <taxon>Sar</taxon>
        <taxon>Alveolata</taxon>
        <taxon>Dinophyceae</taxon>
        <taxon>Gymnodiniales</taxon>
        <taxon>Kareniaceae</taxon>
        <taxon>Karlodinium</taxon>
    </lineage>
</organism>
<dbReference type="SUPFAM" id="SSF47781">
    <property type="entry name" value="RuvA domain 2-like"/>
    <property type="match status" value="1"/>
</dbReference>
<sequence>MVMGQATIWLVIVSFLVSCTFALWYWHQRRSSSGVSDRACDITCNPPAPQAEVSKNETPTSTARPVEESLRFDGQLFKDIWSAVEEKKAVLPSPSPLRRRRVDSPVERLSPSSSSDSDFPEEEVRSDLSPQELALVALINFGEHTDLKELKGIGAKSADAILAYRAKGLQFTCLDDLVKAGLNKTVKQRLLNTNR</sequence>
<reference evidence="3" key="2">
    <citation type="book" date="2010" name="PROCEEDINGS OF 13TH INTERNATIONAL CONFERENCE ON HARMFUL ALGAE" publisher="International Society For The Study of Harmful Algae" city="Hong Kong, China">
        <title>Dinoflagellate meta-transcriptomics enabled by spliced leader.</title>
        <editorList>
            <person name="Unknown A."/>
        </editorList>
        <authorList>
            <person name="Lin S."/>
            <person name="Zhang H."/>
        </authorList>
    </citation>
    <scope>NUCLEOTIDE SEQUENCE</scope>
    <source>
        <strain evidence="3">CCMP1975</strain>
    </source>
</reference>
<evidence type="ECO:0000256" key="1">
    <source>
        <dbReference type="SAM" id="MobiDB-lite"/>
    </source>
</evidence>
<protein>
    <recommendedName>
        <fullName evidence="4">Helix-hairpin-helix domain-containing protein</fullName>
    </recommendedName>
</protein>
<name>E8Z712_KARVE</name>
<dbReference type="AlphaFoldDB" id="E8Z712"/>
<evidence type="ECO:0000313" key="3">
    <source>
        <dbReference type="EMBL" id="ACU45242.1"/>
    </source>
</evidence>
<dbReference type="Gene3D" id="1.10.150.280">
    <property type="entry name" value="AF1531-like domain"/>
    <property type="match status" value="1"/>
</dbReference>
<evidence type="ECO:0008006" key="4">
    <source>
        <dbReference type="Google" id="ProtNLM"/>
    </source>
</evidence>
<keyword evidence="2" id="KW-1133">Transmembrane helix</keyword>
<feature type="transmembrane region" description="Helical" evidence="2">
    <location>
        <begin position="6"/>
        <end position="26"/>
    </location>
</feature>